<dbReference type="SMART" id="SM00530">
    <property type="entry name" value="HTH_XRE"/>
    <property type="match status" value="1"/>
</dbReference>
<dbReference type="InterPro" id="IPR010982">
    <property type="entry name" value="Lambda_DNA-bd_dom_sf"/>
</dbReference>
<evidence type="ECO:0000313" key="2">
    <source>
        <dbReference type="EMBL" id="TDQ08480.1"/>
    </source>
</evidence>
<proteinExistence type="predicted"/>
<organism evidence="2 3">
    <name type="scientific">Pedobacter metabolipauper</name>
    <dbReference type="NCBI Taxonomy" id="425513"/>
    <lineage>
        <taxon>Bacteria</taxon>
        <taxon>Pseudomonadati</taxon>
        <taxon>Bacteroidota</taxon>
        <taxon>Sphingobacteriia</taxon>
        <taxon>Sphingobacteriales</taxon>
        <taxon>Sphingobacteriaceae</taxon>
        <taxon>Pedobacter</taxon>
    </lineage>
</organism>
<sequence>MKEKDSIFLTKLGSQILQIRLSKSLSQEDVSFRCDVDRAKISKLETGSANCNITTLAELAKGLDVTLKELLDFS</sequence>
<dbReference type="Gene3D" id="1.10.260.40">
    <property type="entry name" value="lambda repressor-like DNA-binding domains"/>
    <property type="match status" value="1"/>
</dbReference>
<evidence type="ECO:0000313" key="3">
    <source>
        <dbReference type="Proteomes" id="UP000295620"/>
    </source>
</evidence>
<dbReference type="Pfam" id="PF01381">
    <property type="entry name" value="HTH_3"/>
    <property type="match status" value="1"/>
</dbReference>
<dbReference type="OrthoDB" id="678057at2"/>
<gene>
    <name evidence="2" type="ORF">ATK78_2994</name>
</gene>
<name>A0A4R6SUS1_9SPHI</name>
<keyword evidence="3" id="KW-1185">Reference proteome</keyword>
<comment type="caution">
    <text evidence="2">The sequence shown here is derived from an EMBL/GenBank/DDBJ whole genome shotgun (WGS) entry which is preliminary data.</text>
</comment>
<dbReference type="RefSeq" id="WP_133576842.1">
    <property type="nucleotide sequence ID" value="NZ_SNYC01000005.1"/>
</dbReference>
<dbReference type="PROSITE" id="PS50943">
    <property type="entry name" value="HTH_CROC1"/>
    <property type="match status" value="1"/>
</dbReference>
<dbReference type="CDD" id="cd00093">
    <property type="entry name" value="HTH_XRE"/>
    <property type="match status" value="1"/>
</dbReference>
<feature type="domain" description="HTH cro/C1-type" evidence="1">
    <location>
        <begin position="16"/>
        <end position="70"/>
    </location>
</feature>
<dbReference type="Proteomes" id="UP000295620">
    <property type="component" value="Unassembled WGS sequence"/>
</dbReference>
<dbReference type="EMBL" id="SNYC01000005">
    <property type="protein sequence ID" value="TDQ08480.1"/>
    <property type="molecule type" value="Genomic_DNA"/>
</dbReference>
<dbReference type="GO" id="GO:0003677">
    <property type="term" value="F:DNA binding"/>
    <property type="evidence" value="ECO:0007669"/>
    <property type="project" value="InterPro"/>
</dbReference>
<accession>A0A4R6SUS1</accession>
<reference evidence="2 3" key="1">
    <citation type="submission" date="2019-03" db="EMBL/GenBank/DDBJ databases">
        <title>Genomic Encyclopedia of Archaeal and Bacterial Type Strains, Phase II (KMG-II): from individual species to whole genera.</title>
        <authorList>
            <person name="Goeker M."/>
        </authorList>
    </citation>
    <scope>NUCLEOTIDE SEQUENCE [LARGE SCALE GENOMIC DNA]</scope>
    <source>
        <strain evidence="2 3">DSM 19035</strain>
    </source>
</reference>
<dbReference type="InterPro" id="IPR001387">
    <property type="entry name" value="Cro/C1-type_HTH"/>
</dbReference>
<protein>
    <submittedName>
        <fullName evidence="2">Helix-turn-helix protein</fullName>
    </submittedName>
</protein>
<dbReference type="SUPFAM" id="SSF47413">
    <property type="entry name" value="lambda repressor-like DNA-binding domains"/>
    <property type="match status" value="1"/>
</dbReference>
<dbReference type="AlphaFoldDB" id="A0A4R6SUS1"/>
<evidence type="ECO:0000259" key="1">
    <source>
        <dbReference type="PROSITE" id="PS50943"/>
    </source>
</evidence>